<dbReference type="Gene3D" id="2.10.110.10">
    <property type="entry name" value="Cysteine Rich Protein"/>
    <property type="match status" value="1"/>
</dbReference>
<reference evidence="6" key="1">
    <citation type="submission" date="2013-12" db="EMBL/GenBank/DDBJ databases">
        <authorList>
            <person name="Aslett M."/>
        </authorList>
    </citation>
    <scope>NUCLEOTIDE SEQUENCE [LARGE SCALE GENOMIC DNA]</scope>
    <source>
        <strain evidence="6">Lindley</strain>
    </source>
</reference>
<keyword evidence="1 4" id="KW-0479">Metal-binding</keyword>
<sequence>MYFGSGGDPELKKCVICGNLVQLADKMMIDRVTLHNKCFNCSYCGNPLKPGECAMEVHSFGRRWYCSGPAGSCAMLPLAQKEARRKMPAAKQ</sequence>
<dbReference type="PROSITE" id="PS50023">
    <property type="entry name" value="LIM_DOMAIN_2"/>
    <property type="match status" value="1"/>
</dbReference>
<keyword evidence="6" id="KW-1185">Reference proteome</keyword>
<dbReference type="Proteomes" id="UP000050741">
    <property type="component" value="Unassembled WGS sequence"/>
</dbReference>
<feature type="domain" description="LIM zinc-binding" evidence="5">
    <location>
        <begin position="12"/>
        <end position="80"/>
    </location>
</feature>
<evidence type="ECO:0000313" key="6">
    <source>
        <dbReference type="Proteomes" id="UP000050741"/>
    </source>
</evidence>
<evidence type="ECO:0000256" key="1">
    <source>
        <dbReference type="ARBA" id="ARBA00022723"/>
    </source>
</evidence>
<evidence type="ECO:0000256" key="4">
    <source>
        <dbReference type="PROSITE-ProRule" id="PRU00125"/>
    </source>
</evidence>
<evidence type="ECO:0000256" key="3">
    <source>
        <dbReference type="ARBA" id="ARBA00023038"/>
    </source>
</evidence>
<keyword evidence="3 4" id="KW-0440">LIM domain</keyword>
<proteinExistence type="predicted"/>
<evidence type="ECO:0000313" key="7">
    <source>
        <dbReference type="WBParaSite" id="GPLIN_000432300"/>
    </source>
</evidence>
<protein>
    <submittedName>
        <fullName evidence="7">LIM zinc-binding domain-containing protein</fullName>
    </submittedName>
</protein>
<evidence type="ECO:0000256" key="2">
    <source>
        <dbReference type="ARBA" id="ARBA00022833"/>
    </source>
</evidence>
<reference evidence="7" key="3">
    <citation type="submission" date="2016-06" db="UniProtKB">
        <authorList>
            <consortium name="WormBaseParasite"/>
        </authorList>
    </citation>
    <scope>IDENTIFICATION</scope>
</reference>
<evidence type="ECO:0000259" key="5">
    <source>
        <dbReference type="PROSITE" id="PS50023"/>
    </source>
</evidence>
<accession>A0A183BUN7</accession>
<dbReference type="GO" id="GO:0046872">
    <property type="term" value="F:metal ion binding"/>
    <property type="evidence" value="ECO:0007669"/>
    <property type="project" value="UniProtKB-KW"/>
</dbReference>
<dbReference type="Pfam" id="PF00412">
    <property type="entry name" value="LIM"/>
    <property type="match status" value="1"/>
</dbReference>
<keyword evidence="2 4" id="KW-0862">Zinc</keyword>
<reference evidence="6" key="2">
    <citation type="submission" date="2014-05" db="EMBL/GenBank/DDBJ databases">
        <title>The genome and life-stage specific transcriptomes of Globodera pallida elucidate key aspects of plant parasitism by a cyst nematode.</title>
        <authorList>
            <person name="Cotton J.A."/>
            <person name="Lilley C.J."/>
            <person name="Jones L.M."/>
            <person name="Kikuchi T."/>
            <person name="Reid A.J."/>
            <person name="Thorpe P."/>
            <person name="Tsai I.J."/>
            <person name="Beasley H."/>
            <person name="Blok V."/>
            <person name="Cock P.J.A."/>
            <person name="Van den Akker S.E."/>
            <person name="Holroyd N."/>
            <person name="Hunt M."/>
            <person name="Mantelin S."/>
            <person name="Naghra H."/>
            <person name="Pain A."/>
            <person name="Palomares-Rius J.E."/>
            <person name="Zarowiecki M."/>
            <person name="Berriman M."/>
            <person name="Jones J.T."/>
            <person name="Urwin P.E."/>
        </authorList>
    </citation>
    <scope>NUCLEOTIDE SEQUENCE [LARGE SCALE GENOMIC DNA]</scope>
    <source>
        <strain evidence="6">Lindley</strain>
    </source>
</reference>
<organism evidence="6 7">
    <name type="scientific">Globodera pallida</name>
    <name type="common">Potato cyst nematode worm</name>
    <name type="synonym">Heterodera pallida</name>
    <dbReference type="NCBI Taxonomy" id="36090"/>
    <lineage>
        <taxon>Eukaryota</taxon>
        <taxon>Metazoa</taxon>
        <taxon>Ecdysozoa</taxon>
        <taxon>Nematoda</taxon>
        <taxon>Chromadorea</taxon>
        <taxon>Rhabditida</taxon>
        <taxon>Tylenchina</taxon>
        <taxon>Tylenchomorpha</taxon>
        <taxon>Tylenchoidea</taxon>
        <taxon>Heteroderidae</taxon>
        <taxon>Heteroderinae</taxon>
        <taxon>Globodera</taxon>
    </lineage>
</organism>
<dbReference type="OrthoDB" id="20799at2759"/>
<dbReference type="WBParaSite" id="GPLIN_000432300">
    <property type="protein sequence ID" value="GPLIN_000432300"/>
    <property type="gene ID" value="GPLIN_000432300"/>
</dbReference>
<name>A0A183BUN7_GLOPA</name>
<dbReference type="AlphaFoldDB" id="A0A183BUN7"/>
<dbReference type="InterPro" id="IPR001781">
    <property type="entry name" value="Znf_LIM"/>
</dbReference>